<feature type="domain" description="HpcH/HpaI aldolase/citrate lyase" evidence="6">
    <location>
        <begin position="3"/>
        <end position="223"/>
    </location>
</feature>
<dbReference type="SUPFAM" id="SSF51621">
    <property type="entry name" value="Phosphoenolpyruvate/pyruvate domain"/>
    <property type="match status" value="1"/>
</dbReference>
<reference evidence="7 8" key="1">
    <citation type="submission" date="2020-01" db="EMBL/GenBank/DDBJ databases">
        <title>Genome sequencing of strain KACC 21265.</title>
        <authorList>
            <person name="Heo J."/>
            <person name="Kim S.-J."/>
            <person name="Kim J.-S."/>
            <person name="Hong S.-B."/>
            <person name="Kwon S.-W."/>
        </authorList>
    </citation>
    <scope>NUCLEOTIDE SEQUENCE [LARGE SCALE GENOMIC DNA]</scope>
    <source>
        <strain evidence="7 8">KACC 21265</strain>
    </source>
</reference>
<dbReference type="Pfam" id="PF03328">
    <property type="entry name" value="HpcH_HpaI"/>
    <property type="match status" value="1"/>
</dbReference>
<evidence type="ECO:0000256" key="4">
    <source>
        <dbReference type="PIRSR" id="PIRSR015582-1"/>
    </source>
</evidence>
<sequence>MIRSLFFAPANRPELVAKFVRFQADCSVVDLEDGTPPAEKASARDRLQETVRQARAAGLHKTLAVRVNVPDSPHYLADLEAAFACDIDCVVIPKLEQVEQAFPAAHWIRQLDAAQPRARPRFIVGGIESVRGVLNAVKLCDETPALGAVYFGAEDFAADIGGRRSRGGAEVATARSWVVMAARAADRIALDQAVLDIRDDTLYLQDAAAGRDLGYQGKICVAPAQVALAHQAFSPTDAERDYARRLVDAYGAATARGIGTIDFEGRMVDGPLLKRSLAVLAAPAAGEH</sequence>
<dbReference type="InterPro" id="IPR011206">
    <property type="entry name" value="Citrate_lyase_beta/mcl1/mcl2"/>
</dbReference>
<dbReference type="GO" id="GO:0016829">
    <property type="term" value="F:lyase activity"/>
    <property type="evidence" value="ECO:0007669"/>
    <property type="project" value="UniProtKB-KW"/>
</dbReference>
<feature type="binding site" evidence="4">
    <location>
        <position position="66"/>
    </location>
    <ligand>
        <name>substrate</name>
    </ligand>
</feature>
<keyword evidence="2 5" id="KW-0479">Metal-binding</keyword>
<dbReference type="Proteomes" id="UP000464787">
    <property type="component" value="Chromosome"/>
</dbReference>
<accession>A0A857J348</accession>
<protein>
    <submittedName>
        <fullName evidence="7">CoA ester lyase</fullName>
    </submittedName>
</protein>
<evidence type="ECO:0000256" key="3">
    <source>
        <dbReference type="ARBA" id="ARBA00022842"/>
    </source>
</evidence>
<dbReference type="PANTHER" id="PTHR32308">
    <property type="entry name" value="LYASE BETA SUBUNIT, PUTATIVE (AFU_ORTHOLOGUE AFUA_4G13030)-RELATED"/>
    <property type="match status" value="1"/>
</dbReference>
<evidence type="ECO:0000256" key="5">
    <source>
        <dbReference type="PIRSR" id="PIRSR015582-2"/>
    </source>
</evidence>
<keyword evidence="3 5" id="KW-0460">Magnesium</keyword>
<dbReference type="InterPro" id="IPR005000">
    <property type="entry name" value="Aldolase/citrate-lyase_domain"/>
</dbReference>
<dbReference type="PIRSF" id="PIRSF015582">
    <property type="entry name" value="Cit_lyase_B"/>
    <property type="match status" value="1"/>
</dbReference>
<evidence type="ECO:0000313" key="7">
    <source>
        <dbReference type="EMBL" id="QHI97471.1"/>
    </source>
</evidence>
<evidence type="ECO:0000313" key="8">
    <source>
        <dbReference type="Proteomes" id="UP000464787"/>
    </source>
</evidence>
<evidence type="ECO:0000259" key="6">
    <source>
        <dbReference type="Pfam" id="PF03328"/>
    </source>
</evidence>
<feature type="binding site" evidence="5">
    <location>
        <position position="155"/>
    </location>
    <ligand>
        <name>Mg(2+)</name>
        <dbReference type="ChEBI" id="CHEBI:18420"/>
    </ligand>
</feature>
<feature type="binding site" evidence="5">
    <location>
        <position position="128"/>
    </location>
    <ligand>
        <name>Mg(2+)</name>
        <dbReference type="ChEBI" id="CHEBI:18420"/>
    </ligand>
</feature>
<name>A0A857J348_9BURK</name>
<evidence type="ECO:0000256" key="1">
    <source>
        <dbReference type="ARBA" id="ARBA00001946"/>
    </source>
</evidence>
<dbReference type="PANTHER" id="PTHR32308:SF0">
    <property type="entry name" value="HPCH_HPAI ALDOLASE_CITRATE LYASE DOMAIN-CONTAINING PROTEIN"/>
    <property type="match status" value="1"/>
</dbReference>
<proteinExistence type="predicted"/>
<dbReference type="GO" id="GO:0000287">
    <property type="term" value="F:magnesium ion binding"/>
    <property type="evidence" value="ECO:0007669"/>
    <property type="project" value="TreeGrafter"/>
</dbReference>
<dbReference type="EMBL" id="CP047650">
    <property type="protein sequence ID" value="QHI97471.1"/>
    <property type="molecule type" value="Genomic_DNA"/>
</dbReference>
<feature type="binding site" evidence="4">
    <location>
        <position position="128"/>
    </location>
    <ligand>
        <name>substrate</name>
    </ligand>
</feature>
<organism evidence="7 8">
    <name type="scientific">Xylophilus rhododendri</name>
    <dbReference type="NCBI Taxonomy" id="2697032"/>
    <lineage>
        <taxon>Bacteria</taxon>
        <taxon>Pseudomonadati</taxon>
        <taxon>Pseudomonadota</taxon>
        <taxon>Betaproteobacteria</taxon>
        <taxon>Burkholderiales</taxon>
        <taxon>Xylophilus</taxon>
    </lineage>
</organism>
<dbReference type="Gene3D" id="3.20.20.60">
    <property type="entry name" value="Phosphoenolpyruvate-binding domains"/>
    <property type="match status" value="1"/>
</dbReference>
<dbReference type="InterPro" id="IPR015813">
    <property type="entry name" value="Pyrv/PenolPyrv_kinase-like_dom"/>
</dbReference>
<keyword evidence="8" id="KW-1185">Reference proteome</keyword>
<dbReference type="InterPro" id="IPR040442">
    <property type="entry name" value="Pyrv_kinase-like_dom_sf"/>
</dbReference>
<dbReference type="GO" id="GO:0006107">
    <property type="term" value="P:oxaloacetate metabolic process"/>
    <property type="evidence" value="ECO:0007669"/>
    <property type="project" value="TreeGrafter"/>
</dbReference>
<dbReference type="KEGG" id="xyk:GT347_05405"/>
<dbReference type="AlphaFoldDB" id="A0A857J348"/>
<dbReference type="RefSeq" id="WP_160550989.1">
    <property type="nucleotide sequence ID" value="NZ_CP047650.1"/>
</dbReference>
<evidence type="ECO:0000256" key="2">
    <source>
        <dbReference type="ARBA" id="ARBA00022723"/>
    </source>
</evidence>
<gene>
    <name evidence="7" type="ORF">GT347_05405</name>
</gene>
<keyword evidence="7" id="KW-0456">Lyase</keyword>
<comment type="cofactor">
    <cofactor evidence="1">
        <name>Mg(2+)</name>
        <dbReference type="ChEBI" id="CHEBI:18420"/>
    </cofactor>
</comment>